<proteinExistence type="inferred from homology"/>
<dbReference type="InterPro" id="IPR050493">
    <property type="entry name" value="FAD-dep_Monooxygenase_BioMet"/>
</dbReference>
<dbReference type="PANTHER" id="PTHR13789:SF314">
    <property type="entry name" value="FAD-BINDING DOMAIN-CONTAINING PROTEIN"/>
    <property type="match status" value="1"/>
</dbReference>
<dbReference type="PRINTS" id="PR00420">
    <property type="entry name" value="RNGMNOXGNASE"/>
</dbReference>
<accession>A0ABR3SQW6</accession>
<keyword evidence="2" id="KW-0285">Flavoprotein</keyword>
<evidence type="ECO:0000313" key="7">
    <source>
        <dbReference type="EMBL" id="KAL1627305.1"/>
    </source>
</evidence>
<dbReference type="Pfam" id="PF13450">
    <property type="entry name" value="NAD_binding_8"/>
    <property type="match status" value="1"/>
</dbReference>
<keyword evidence="3" id="KW-0274">FAD</keyword>
<keyword evidence="5" id="KW-0503">Monooxygenase</keyword>
<evidence type="ECO:0000256" key="5">
    <source>
        <dbReference type="ARBA" id="ARBA00023033"/>
    </source>
</evidence>
<evidence type="ECO:0000256" key="1">
    <source>
        <dbReference type="ARBA" id="ARBA00007992"/>
    </source>
</evidence>
<dbReference type="SUPFAM" id="SSF51905">
    <property type="entry name" value="FAD/NAD(P)-binding domain"/>
    <property type="match status" value="1"/>
</dbReference>
<dbReference type="PANTHER" id="PTHR13789">
    <property type="entry name" value="MONOOXYGENASE"/>
    <property type="match status" value="1"/>
</dbReference>
<dbReference type="Proteomes" id="UP001521116">
    <property type="component" value="Unassembled WGS sequence"/>
</dbReference>
<evidence type="ECO:0000256" key="2">
    <source>
        <dbReference type="ARBA" id="ARBA00022630"/>
    </source>
</evidence>
<gene>
    <name evidence="7" type="ORF">SLS56_006440</name>
</gene>
<protein>
    <recommendedName>
        <fullName evidence="6">FAD-binding domain-containing protein</fullName>
    </recommendedName>
</protein>
<dbReference type="Pfam" id="PF01494">
    <property type="entry name" value="FAD_binding_3"/>
    <property type="match status" value="1"/>
</dbReference>
<evidence type="ECO:0000313" key="8">
    <source>
        <dbReference type="Proteomes" id="UP001521116"/>
    </source>
</evidence>
<dbReference type="InterPro" id="IPR036188">
    <property type="entry name" value="FAD/NAD-bd_sf"/>
</dbReference>
<feature type="domain" description="FAD-binding" evidence="6">
    <location>
        <begin position="253"/>
        <end position="335"/>
    </location>
</feature>
<keyword evidence="8" id="KW-1185">Reference proteome</keyword>
<dbReference type="EMBL" id="JAJVDC020000073">
    <property type="protein sequence ID" value="KAL1627305.1"/>
    <property type="molecule type" value="Genomic_DNA"/>
</dbReference>
<dbReference type="InterPro" id="IPR002938">
    <property type="entry name" value="FAD-bd"/>
</dbReference>
<comment type="similarity">
    <text evidence="1">Belongs to the paxM FAD-dependent monooxygenase family.</text>
</comment>
<evidence type="ECO:0000256" key="4">
    <source>
        <dbReference type="ARBA" id="ARBA00023002"/>
    </source>
</evidence>
<name>A0ABR3SQW6_9PEZI</name>
<sequence length="372" mass="40846">MDTLSVVIVGSGLAGLAAARVLREKHTVSVYERGGPDVATGGQGIASLPNAVKILDSLGFDRARVGSVVGGGLRSYNKTADLQDDFEIDVKQRFGADWLTHKRSDFREELLRLATSPDLPGTPAKMAWNTPVKDLDPDQGLITLSDGSTVKADIVIAKDVKESLGHLPEWWNPKMVKGRTNMFTALDGTNRFITAYPLRNHECMNLSCIYPTPDKQQTEELGSWHADGDRAELLKVFQDFDKSLLKLLEIATEVKVWDLQDIDPLPTWIRGRAILIGDAAHAMSPLQGQGANMAIEDAEGMRLFLQPGVQVEDVPRILKQIDAVRRPRAAQVLGNTRAANKEASLEDRFMTAMDANFSYSGILDAVNQESRV</sequence>
<dbReference type="Gene3D" id="3.50.50.60">
    <property type="entry name" value="FAD/NAD(P)-binding domain"/>
    <property type="match status" value="2"/>
</dbReference>
<keyword evidence="4" id="KW-0560">Oxidoreductase</keyword>
<evidence type="ECO:0000259" key="6">
    <source>
        <dbReference type="Pfam" id="PF01494"/>
    </source>
</evidence>
<reference evidence="7 8" key="1">
    <citation type="submission" date="2024-02" db="EMBL/GenBank/DDBJ databases">
        <title>De novo assembly and annotation of 12 fungi associated with fruit tree decline syndrome in Ontario, Canada.</title>
        <authorList>
            <person name="Sulman M."/>
            <person name="Ellouze W."/>
            <person name="Ilyukhin E."/>
        </authorList>
    </citation>
    <scope>NUCLEOTIDE SEQUENCE [LARGE SCALE GENOMIC DNA]</scope>
    <source>
        <strain evidence="7 8">M1-105</strain>
    </source>
</reference>
<evidence type="ECO:0000256" key="3">
    <source>
        <dbReference type="ARBA" id="ARBA00022827"/>
    </source>
</evidence>
<dbReference type="SUPFAM" id="SSF54373">
    <property type="entry name" value="FAD-linked reductases, C-terminal domain"/>
    <property type="match status" value="1"/>
</dbReference>
<comment type="caution">
    <text evidence="7">The sequence shown here is derived from an EMBL/GenBank/DDBJ whole genome shotgun (WGS) entry which is preliminary data.</text>
</comment>
<organism evidence="7 8">
    <name type="scientific">Neofusicoccum ribis</name>
    <dbReference type="NCBI Taxonomy" id="45134"/>
    <lineage>
        <taxon>Eukaryota</taxon>
        <taxon>Fungi</taxon>
        <taxon>Dikarya</taxon>
        <taxon>Ascomycota</taxon>
        <taxon>Pezizomycotina</taxon>
        <taxon>Dothideomycetes</taxon>
        <taxon>Dothideomycetes incertae sedis</taxon>
        <taxon>Botryosphaeriales</taxon>
        <taxon>Botryosphaeriaceae</taxon>
        <taxon>Neofusicoccum</taxon>
    </lineage>
</organism>